<proteinExistence type="predicted"/>
<name>A0A0V0YTI0_9BILA</name>
<sequence length="46" mass="5443">MRICRDIAINVEETTTYIPQAMFVILITFVPEYHFCNTESSKLEKF</sequence>
<dbReference type="AlphaFoldDB" id="A0A0V0YTI0"/>
<reference evidence="1 2" key="1">
    <citation type="submission" date="2015-01" db="EMBL/GenBank/DDBJ databases">
        <title>Evolution of Trichinella species and genotypes.</title>
        <authorList>
            <person name="Korhonen P.K."/>
            <person name="Edoardo P."/>
            <person name="Giuseppe L.R."/>
            <person name="Gasser R.B."/>
        </authorList>
    </citation>
    <scope>NUCLEOTIDE SEQUENCE [LARGE SCALE GENOMIC DNA]</scope>
    <source>
        <strain evidence="1">ISS2496</strain>
    </source>
</reference>
<dbReference type="Proteomes" id="UP000054783">
    <property type="component" value="Unassembled WGS sequence"/>
</dbReference>
<accession>A0A0V0YTI0</accession>
<comment type="caution">
    <text evidence="1">The sequence shown here is derived from an EMBL/GenBank/DDBJ whole genome shotgun (WGS) entry which is preliminary data.</text>
</comment>
<keyword evidence="2" id="KW-1185">Reference proteome</keyword>
<dbReference type="EMBL" id="JYDQ01002614">
    <property type="protein sequence ID" value="KRY03641.1"/>
    <property type="molecule type" value="Genomic_DNA"/>
</dbReference>
<evidence type="ECO:0000313" key="1">
    <source>
        <dbReference type="EMBL" id="KRY03641.1"/>
    </source>
</evidence>
<organism evidence="1 2">
    <name type="scientific">Trichinella patagoniensis</name>
    <dbReference type="NCBI Taxonomy" id="990121"/>
    <lineage>
        <taxon>Eukaryota</taxon>
        <taxon>Metazoa</taxon>
        <taxon>Ecdysozoa</taxon>
        <taxon>Nematoda</taxon>
        <taxon>Enoplea</taxon>
        <taxon>Dorylaimia</taxon>
        <taxon>Trichinellida</taxon>
        <taxon>Trichinellidae</taxon>
        <taxon>Trichinella</taxon>
    </lineage>
</organism>
<protein>
    <submittedName>
        <fullName evidence="1">Uncharacterized protein</fullName>
    </submittedName>
</protein>
<evidence type="ECO:0000313" key="2">
    <source>
        <dbReference type="Proteomes" id="UP000054783"/>
    </source>
</evidence>
<gene>
    <name evidence="1" type="ORF">T12_10782</name>
</gene>